<dbReference type="InterPro" id="IPR013783">
    <property type="entry name" value="Ig-like_fold"/>
</dbReference>
<dbReference type="NCBIfam" id="TIGR04226">
    <property type="entry name" value="RrgB_K2N_iso_D2"/>
    <property type="match status" value="1"/>
</dbReference>
<sequence>MKKRNLIYTGLLMLSLVTTPVYAQDKRVEVTNGVCMLEEGSASIVIQAHDNQPMNGKTFRMYKLFDAENSSDNASTSYTLNPVYAYKIKQIVSTKLNRSVDDQDVLDYMRSLNNSNNQSEYRQFIEQVQNAIMNLDSYIIHVESTDVNGNIVIDKLAYGFYLIDEVTNVINTHGASSLTMVNTASPKVVMQIKSDYPSVEKKVYEDDNSIGWNDMGDFEINQDIPFKYVSKVPDMSGYKTYFFEFEDEMDPCLSLRADSVRLKIKDQFVVQNKYTYIATDRGFKITFTDLKQIPNINKGDSIVLSYTAYLNENAAPKISKRGFENKVRVNFSNDPQNESKGQSPWDCVVCYTYQLNGLKSNEKNVKLKGATFKMYRDAAMRDQVKMKKTNSGYVVTDGQSEDIVSNENGEFEIYGLDQGTYYLKETKAPAGYQLLQKPIELTISPKFVENRNNYRSNGDGLLKLEASSFNTPLNVSQSDAIIGLKVINKTGTKLPVTGSFGTVLCVVTGAGIMVYVCKKKREE</sequence>
<evidence type="ECO:0000256" key="2">
    <source>
        <dbReference type="SAM" id="SignalP"/>
    </source>
</evidence>
<organism evidence="4 5">
    <name type="scientific">Holdemanella biformis</name>
    <dbReference type="NCBI Taxonomy" id="1735"/>
    <lineage>
        <taxon>Bacteria</taxon>
        <taxon>Bacillati</taxon>
        <taxon>Bacillota</taxon>
        <taxon>Erysipelotrichia</taxon>
        <taxon>Erysipelotrichales</taxon>
        <taxon>Erysipelotrichaceae</taxon>
        <taxon>Holdemanella</taxon>
    </lineage>
</organism>
<feature type="signal peptide" evidence="2">
    <location>
        <begin position="1"/>
        <end position="23"/>
    </location>
</feature>
<dbReference type="AlphaFoldDB" id="A0A412J5D0"/>
<comment type="caution">
    <text evidence="4">The sequence shown here is derived from an EMBL/GenBank/DDBJ whole genome shotgun (WGS) entry which is preliminary data.</text>
</comment>
<reference evidence="4 5" key="1">
    <citation type="submission" date="2018-08" db="EMBL/GenBank/DDBJ databases">
        <title>A genome reference for cultivated species of the human gut microbiota.</title>
        <authorList>
            <person name="Zou Y."/>
            <person name="Xue W."/>
            <person name="Luo G."/>
        </authorList>
    </citation>
    <scope>NUCLEOTIDE SEQUENCE [LARGE SCALE GENOMIC DNA]</scope>
    <source>
        <strain evidence="4 5">AF22-10AC</strain>
    </source>
</reference>
<dbReference type="Pfam" id="PF17802">
    <property type="entry name" value="SpaA"/>
    <property type="match status" value="1"/>
</dbReference>
<dbReference type="SUPFAM" id="SSF49478">
    <property type="entry name" value="Cna protein B-type domain"/>
    <property type="match status" value="1"/>
</dbReference>
<dbReference type="RefSeq" id="WP_118319715.1">
    <property type="nucleotide sequence ID" value="NZ_QRVM01000012.1"/>
</dbReference>
<dbReference type="EMBL" id="QRVM01000012">
    <property type="protein sequence ID" value="RGS47503.1"/>
    <property type="molecule type" value="Genomic_DNA"/>
</dbReference>
<dbReference type="Gene3D" id="2.60.40.740">
    <property type="match status" value="1"/>
</dbReference>
<keyword evidence="1" id="KW-0472">Membrane</keyword>
<keyword evidence="1" id="KW-0812">Transmembrane</keyword>
<protein>
    <submittedName>
        <fullName evidence="4">Isopeptide-forming domain-containing fimbrial protein</fullName>
    </submittedName>
</protein>
<evidence type="ECO:0000256" key="1">
    <source>
        <dbReference type="SAM" id="Phobius"/>
    </source>
</evidence>
<dbReference type="InterPro" id="IPR026466">
    <property type="entry name" value="Fim_isopep_form_D2_dom"/>
</dbReference>
<evidence type="ECO:0000313" key="5">
    <source>
        <dbReference type="Proteomes" id="UP000285274"/>
    </source>
</evidence>
<proteinExistence type="predicted"/>
<feature type="domain" description="SpaA-like prealbumin fold" evidence="3">
    <location>
        <begin position="359"/>
        <end position="444"/>
    </location>
</feature>
<dbReference type="Gene3D" id="2.60.40.10">
    <property type="entry name" value="Immunoglobulins"/>
    <property type="match status" value="1"/>
</dbReference>
<feature type="transmembrane region" description="Helical" evidence="1">
    <location>
        <begin position="494"/>
        <end position="517"/>
    </location>
</feature>
<keyword evidence="1" id="KW-1133">Transmembrane helix</keyword>
<keyword evidence="2" id="KW-0732">Signal</keyword>
<accession>A0A412J5D0</accession>
<gene>
    <name evidence="4" type="ORF">DWX92_04045</name>
</gene>
<dbReference type="Proteomes" id="UP000285274">
    <property type="component" value="Unassembled WGS sequence"/>
</dbReference>
<name>A0A412J5D0_9FIRM</name>
<evidence type="ECO:0000259" key="3">
    <source>
        <dbReference type="Pfam" id="PF17802"/>
    </source>
</evidence>
<feature type="chain" id="PRO_5019262921" evidence="2">
    <location>
        <begin position="24"/>
        <end position="523"/>
    </location>
</feature>
<evidence type="ECO:0000313" key="4">
    <source>
        <dbReference type="EMBL" id="RGS47503.1"/>
    </source>
</evidence>
<dbReference type="InterPro" id="IPR041033">
    <property type="entry name" value="SpaA_PFL_dom_1"/>
</dbReference>